<dbReference type="GO" id="GO:0016020">
    <property type="term" value="C:membrane"/>
    <property type="evidence" value="ECO:0007669"/>
    <property type="project" value="InterPro"/>
</dbReference>
<organism evidence="4">
    <name type="scientific">Amphimedon queenslandica</name>
    <name type="common">Sponge</name>
    <dbReference type="NCBI Taxonomy" id="400682"/>
    <lineage>
        <taxon>Eukaryota</taxon>
        <taxon>Metazoa</taxon>
        <taxon>Porifera</taxon>
        <taxon>Demospongiae</taxon>
        <taxon>Heteroscleromorpha</taxon>
        <taxon>Haplosclerida</taxon>
        <taxon>Niphatidae</taxon>
        <taxon>Amphimedon</taxon>
    </lineage>
</organism>
<reference evidence="4" key="1">
    <citation type="submission" date="2017-05" db="UniProtKB">
        <authorList>
            <consortium name="EnsemblMetazoa"/>
        </authorList>
    </citation>
    <scope>IDENTIFICATION</scope>
</reference>
<name>A0A1X7SX22_AMPQE</name>
<dbReference type="Gene3D" id="3.10.250.10">
    <property type="entry name" value="SRCR-like domain"/>
    <property type="match status" value="1"/>
</dbReference>
<dbReference type="OrthoDB" id="9925505at2759"/>
<evidence type="ECO:0000259" key="3">
    <source>
        <dbReference type="PROSITE" id="PS50287"/>
    </source>
</evidence>
<dbReference type="InParanoid" id="A0A1X7SX22"/>
<dbReference type="AlphaFoldDB" id="A0A1X7SX22"/>
<evidence type="ECO:0000256" key="2">
    <source>
        <dbReference type="PROSITE-ProRule" id="PRU00196"/>
    </source>
</evidence>
<evidence type="ECO:0000313" key="4">
    <source>
        <dbReference type="EnsemblMetazoa" id="Aqu2.1.06705_001"/>
    </source>
</evidence>
<evidence type="ECO:0000256" key="1">
    <source>
        <dbReference type="ARBA" id="ARBA00023157"/>
    </source>
</evidence>
<dbReference type="InterPro" id="IPR036772">
    <property type="entry name" value="SRCR-like_dom_sf"/>
</dbReference>
<keyword evidence="1" id="KW-1015">Disulfide bond</keyword>
<dbReference type="SUPFAM" id="SSF56487">
    <property type="entry name" value="SRCR-like"/>
    <property type="match status" value="1"/>
</dbReference>
<proteinExistence type="predicted"/>
<dbReference type="InterPro" id="IPR001190">
    <property type="entry name" value="SRCR"/>
</dbReference>
<feature type="domain" description="SRCR" evidence="3">
    <location>
        <begin position="24"/>
        <end position="72"/>
    </location>
</feature>
<accession>A0A1X7SX22</accession>
<dbReference type="PROSITE" id="PS50287">
    <property type="entry name" value="SRCR_2"/>
    <property type="match status" value="1"/>
</dbReference>
<protein>
    <recommendedName>
        <fullName evidence="3">SRCR domain-containing protein</fullName>
    </recommendedName>
</protein>
<sequence>KFYKYELYSIDNHSAEGSCTFEDIRLYDNGEANQTKGMLQICDGVKWTAVCDYRWRQEYSVALCNNLGHTNP</sequence>
<comment type="caution">
    <text evidence="2">Lacks conserved residue(s) required for the propagation of feature annotation.</text>
</comment>
<dbReference type="EnsemblMetazoa" id="Aqu2.1.06705_001">
    <property type="protein sequence ID" value="Aqu2.1.06705_001"/>
    <property type="gene ID" value="Aqu2.1.06705"/>
</dbReference>